<evidence type="ECO:0000256" key="1">
    <source>
        <dbReference type="SAM" id="Phobius"/>
    </source>
</evidence>
<feature type="transmembrane region" description="Helical" evidence="1">
    <location>
        <begin position="40"/>
        <end position="62"/>
    </location>
</feature>
<feature type="transmembrane region" description="Helical" evidence="1">
    <location>
        <begin position="339"/>
        <end position="357"/>
    </location>
</feature>
<feature type="transmembrane region" description="Helical" evidence="1">
    <location>
        <begin position="209"/>
        <end position="235"/>
    </location>
</feature>
<gene>
    <name evidence="3" type="ORF">METZ01_LOCUS111567</name>
</gene>
<feature type="transmembrane region" description="Helical" evidence="1">
    <location>
        <begin position="115"/>
        <end position="134"/>
    </location>
</feature>
<dbReference type="PANTHER" id="PTHR43373:SF1">
    <property type="entry name" value="NA(+)_H(+) ANTIPORTER SUBUNIT A"/>
    <property type="match status" value="1"/>
</dbReference>
<feature type="transmembrane region" description="Helical" evidence="1">
    <location>
        <begin position="416"/>
        <end position="440"/>
    </location>
</feature>
<keyword evidence="1" id="KW-0812">Transmembrane</keyword>
<proteinExistence type="predicted"/>
<feature type="transmembrane region" description="Helical" evidence="1">
    <location>
        <begin position="12"/>
        <end position="28"/>
    </location>
</feature>
<dbReference type="PRINTS" id="PR01434">
    <property type="entry name" value="NADHDHGNASE5"/>
</dbReference>
<feature type="transmembrane region" description="Helical" evidence="1">
    <location>
        <begin position="377"/>
        <end position="396"/>
    </location>
</feature>
<feature type="domain" description="NADH:quinone oxidoreductase/Mrp antiporter transmembrane" evidence="2">
    <location>
        <begin position="133"/>
        <end position="425"/>
    </location>
</feature>
<dbReference type="PANTHER" id="PTHR43373">
    <property type="entry name" value="NA(+)/H(+) ANTIPORTER SUBUNIT"/>
    <property type="match status" value="1"/>
</dbReference>
<feature type="transmembrane region" description="Helical" evidence="1">
    <location>
        <begin position="313"/>
        <end position="333"/>
    </location>
</feature>
<evidence type="ECO:0000259" key="2">
    <source>
        <dbReference type="Pfam" id="PF00361"/>
    </source>
</evidence>
<dbReference type="Pfam" id="PF00361">
    <property type="entry name" value="Proton_antipo_M"/>
    <property type="match status" value="1"/>
</dbReference>
<keyword evidence="1" id="KW-1133">Transmembrane helix</keyword>
<feature type="transmembrane region" description="Helical" evidence="1">
    <location>
        <begin position="169"/>
        <end position="189"/>
    </location>
</feature>
<organism evidence="3">
    <name type="scientific">marine metagenome</name>
    <dbReference type="NCBI Taxonomy" id="408172"/>
    <lineage>
        <taxon>unclassified sequences</taxon>
        <taxon>metagenomes</taxon>
        <taxon>ecological metagenomes</taxon>
    </lineage>
</organism>
<dbReference type="EMBL" id="UINC01013618">
    <property type="protein sequence ID" value="SVA58713.1"/>
    <property type="molecule type" value="Genomic_DNA"/>
</dbReference>
<feature type="transmembrane region" description="Helical" evidence="1">
    <location>
        <begin position="140"/>
        <end position="157"/>
    </location>
</feature>
<name>A0A381X3A9_9ZZZZ</name>
<feature type="transmembrane region" description="Helical" evidence="1">
    <location>
        <begin position="282"/>
        <end position="301"/>
    </location>
</feature>
<reference evidence="3" key="1">
    <citation type="submission" date="2018-05" db="EMBL/GenBank/DDBJ databases">
        <authorList>
            <person name="Lanie J.A."/>
            <person name="Ng W.-L."/>
            <person name="Kazmierczak K.M."/>
            <person name="Andrzejewski T.M."/>
            <person name="Davidsen T.M."/>
            <person name="Wayne K.J."/>
            <person name="Tettelin H."/>
            <person name="Glass J.I."/>
            <person name="Rusch D."/>
            <person name="Podicherti R."/>
            <person name="Tsui H.-C.T."/>
            <person name="Winkler M.E."/>
        </authorList>
    </citation>
    <scope>NUCLEOTIDE SEQUENCE</scope>
</reference>
<dbReference type="AlphaFoldDB" id="A0A381X3A9"/>
<protein>
    <recommendedName>
        <fullName evidence="2">NADH:quinone oxidoreductase/Mrp antiporter transmembrane domain-containing protein</fullName>
    </recommendedName>
</protein>
<feature type="transmembrane region" description="Helical" evidence="1">
    <location>
        <begin position="247"/>
        <end position="270"/>
    </location>
</feature>
<feature type="transmembrane region" description="Helical" evidence="1">
    <location>
        <begin position="452"/>
        <end position="471"/>
    </location>
</feature>
<sequence>MPDFLGVDRPLAAVLVSLAGAGLIRLFGRFPTIREGCTFGAGVATLTIVATMLPVVLGGGEVESSSLPLVPGVSLHLRVDSLGLLFALVAAMLWLITSVYSVGYMRAGNYTNQTGYFASFAVCVSATVGLAFAANLLTFFLFYEVLTLATYPLVAHNRTASARAGGRKYLVYTLTAGQLLLLAVVWIHSLVPGGEFQAGGMLPPGTPSWTTTVLFILFVVGIGVKAGIMPLHGWLPAAMVAPTPVSALLHAVAVVKAGAFGCLRVVGYVFGVDLMRSVGLDTVLALLAGTTILFGSVRALGETHLKRRLAYSTVSQLSYIVLGAALGSVAALAGAMFHIVAHGFMKITMFFCAGSIYTESHRDDVSQFGGLGRQMPVTMTAFAIGAAGLAGTPLLAGFVSKWNLGLGAIAAGHGLFVAVLVISGLLNLAYLFPIVYSAFFEAPHGEVRRERWILTAPLALTAFVAILLGVMPDVGVGFYQLAWNAAVSVVGGTP</sequence>
<accession>A0A381X3A9</accession>
<keyword evidence="1" id="KW-0472">Membrane</keyword>
<dbReference type="InterPro" id="IPR001750">
    <property type="entry name" value="ND/Mrp_TM"/>
</dbReference>
<dbReference type="InterPro" id="IPR050616">
    <property type="entry name" value="CPA3_Na-H_Antiporter_A"/>
</dbReference>
<feature type="transmembrane region" description="Helical" evidence="1">
    <location>
        <begin position="82"/>
        <end position="103"/>
    </location>
</feature>
<evidence type="ECO:0000313" key="3">
    <source>
        <dbReference type="EMBL" id="SVA58713.1"/>
    </source>
</evidence>